<protein>
    <submittedName>
        <fullName evidence="8">Biopolymer transporter ExbD</fullName>
    </submittedName>
</protein>
<evidence type="ECO:0000256" key="5">
    <source>
        <dbReference type="ARBA" id="ARBA00022989"/>
    </source>
</evidence>
<evidence type="ECO:0000256" key="4">
    <source>
        <dbReference type="ARBA" id="ARBA00022692"/>
    </source>
</evidence>
<keyword evidence="7" id="KW-0813">Transport</keyword>
<dbReference type="GO" id="GO:0005886">
    <property type="term" value="C:plasma membrane"/>
    <property type="evidence" value="ECO:0007669"/>
    <property type="project" value="UniProtKB-SubCell"/>
</dbReference>
<keyword evidence="3" id="KW-1003">Cell membrane</keyword>
<dbReference type="OrthoDB" id="7727005at2"/>
<proteinExistence type="inferred from homology"/>
<organism evidence="8 9">
    <name type="scientific">Roseovarius faecimaris</name>
    <dbReference type="NCBI Taxonomy" id="2494550"/>
    <lineage>
        <taxon>Bacteria</taxon>
        <taxon>Pseudomonadati</taxon>
        <taxon>Pseudomonadota</taxon>
        <taxon>Alphaproteobacteria</taxon>
        <taxon>Rhodobacterales</taxon>
        <taxon>Roseobacteraceae</taxon>
        <taxon>Roseovarius</taxon>
    </lineage>
</organism>
<dbReference type="InterPro" id="IPR003400">
    <property type="entry name" value="ExbD"/>
</dbReference>
<evidence type="ECO:0000256" key="2">
    <source>
        <dbReference type="ARBA" id="ARBA00005811"/>
    </source>
</evidence>
<keyword evidence="9" id="KW-1185">Reference proteome</keyword>
<dbReference type="EMBL" id="CP034348">
    <property type="protein sequence ID" value="QGX97598.1"/>
    <property type="molecule type" value="Genomic_DNA"/>
</dbReference>
<dbReference type="GO" id="GO:0022857">
    <property type="term" value="F:transmembrane transporter activity"/>
    <property type="evidence" value="ECO:0007669"/>
    <property type="project" value="InterPro"/>
</dbReference>
<evidence type="ECO:0000313" key="8">
    <source>
        <dbReference type="EMBL" id="QGX97598.1"/>
    </source>
</evidence>
<evidence type="ECO:0000313" key="9">
    <source>
        <dbReference type="Proteomes" id="UP000428330"/>
    </source>
</evidence>
<evidence type="ECO:0000256" key="7">
    <source>
        <dbReference type="RuleBase" id="RU003879"/>
    </source>
</evidence>
<accession>A0A6I6IY59</accession>
<keyword evidence="7" id="KW-0653">Protein transport</keyword>
<reference evidence="9" key="1">
    <citation type="submission" date="2018-12" db="EMBL/GenBank/DDBJ databases">
        <title>Complete genome sequence of Roseovarius sp. MME-070.</title>
        <authorList>
            <person name="Nam Y.-D."/>
            <person name="Kang J."/>
            <person name="Chung W.-H."/>
            <person name="Park Y.S."/>
        </authorList>
    </citation>
    <scope>NUCLEOTIDE SEQUENCE [LARGE SCALE GENOMIC DNA]</scope>
    <source>
        <strain evidence="9">MME-070</strain>
    </source>
</reference>
<dbReference type="KEGG" id="rom:EI983_04605"/>
<evidence type="ECO:0000256" key="3">
    <source>
        <dbReference type="ARBA" id="ARBA00022475"/>
    </source>
</evidence>
<gene>
    <name evidence="8" type="ORF">EI983_04605</name>
</gene>
<dbReference type="GO" id="GO:0015031">
    <property type="term" value="P:protein transport"/>
    <property type="evidence" value="ECO:0007669"/>
    <property type="project" value="UniProtKB-KW"/>
</dbReference>
<evidence type="ECO:0000256" key="6">
    <source>
        <dbReference type="ARBA" id="ARBA00023136"/>
    </source>
</evidence>
<dbReference type="Proteomes" id="UP000428330">
    <property type="component" value="Chromosome"/>
</dbReference>
<keyword evidence="6" id="KW-0472">Membrane</keyword>
<dbReference type="PANTHER" id="PTHR30558">
    <property type="entry name" value="EXBD MEMBRANE COMPONENT OF PMF-DRIVEN MACROMOLECULE IMPORT SYSTEM"/>
    <property type="match status" value="1"/>
</dbReference>
<sequence length="123" mass="13170">MRRRRTRRRQSMTSLIDVIFLLLLFFMLSSTFSRFAEVELAAARGGGAAPSETAPLFVQLADDTLTLNGEVQTLEALPAALGGLEAPRVLISLKGGVTAQRLTDLLVALRGIDGVSVTVLEAT</sequence>
<keyword evidence="5" id="KW-1133">Transmembrane helix</keyword>
<comment type="similarity">
    <text evidence="2 7">Belongs to the ExbD/TolR family.</text>
</comment>
<evidence type="ECO:0000256" key="1">
    <source>
        <dbReference type="ARBA" id="ARBA00004162"/>
    </source>
</evidence>
<dbReference type="AlphaFoldDB" id="A0A6I6IY59"/>
<comment type="subcellular location">
    <subcellularLocation>
        <location evidence="1">Cell membrane</location>
        <topology evidence="1">Single-pass membrane protein</topology>
    </subcellularLocation>
    <subcellularLocation>
        <location evidence="7">Cell membrane</location>
        <topology evidence="7">Single-pass type II membrane protein</topology>
    </subcellularLocation>
</comment>
<dbReference type="Pfam" id="PF02472">
    <property type="entry name" value="ExbD"/>
    <property type="match status" value="1"/>
</dbReference>
<keyword evidence="4 7" id="KW-0812">Transmembrane</keyword>
<name>A0A6I6IY59_9RHOB</name>
<dbReference type="PANTHER" id="PTHR30558:SF3">
    <property type="entry name" value="BIOPOLYMER TRANSPORT PROTEIN EXBD-RELATED"/>
    <property type="match status" value="1"/>
</dbReference>